<feature type="compositionally biased region" description="Polar residues" evidence="1">
    <location>
        <begin position="100"/>
        <end position="113"/>
    </location>
</feature>
<keyword evidence="3" id="KW-1185">Reference proteome</keyword>
<sequence length="204" mass="22296">MSVPPSPDSYSLAALQAYDQKNSPEAFKAVSDSDAYTLAKHRLQNLDGEQSEAQVRYVGYWHAPASGLGLWAINVRRPIQEDVSEDDSGDGAIRTEDPDANTTRGKITASSDQANPTIASAAHSMGLAVIKMQIDDQSNRNGSHDQVNAHGDTEIVLAWYLGKDGNRLHEIDIRDLRQCCQIRHLEPFRTISGIDGQRGGRGLL</sequence>
<reference evidence="2" key="1">
    <citation type="journal article" date="2020" name="Stud. Mycol.">
        <title>101 Dothideomycetes genomes: a test case for predicting lifestyles and emergence of pathogens.</title>
        <authorList>
            <person name="Haridas S."/>
            <person name="Albert R."/>
            <person name="Binder M."/>
            <person name="Bloem J."/>
            <person name="Labutti K."/>
            <person name="Salamov A."/>
            <person name="Andreopoulos B."/>
            <person name="Baker S."/>
            <person name="Barry K."/>
            <person name="Bills G."/>
            <person name="Bluhm B."/>
            <person name="Cannon C."/>
            <person name="Castanera R."/>
            <person name="Culley D."/>
            <person name="Daum C."/>
            <person name="Ezra D."/>
            <person name="Gonzalez J."/>
            <person name="Henrissat B."/>
            <person name="Kuo A."/>
            <person name="Liang C."/>
            <person name="Lipzen A."/>
            <person name="Lutzoni F."/>
            <person name="Magnuson J."/>
            <person name="Mondo S."/>
            <person name="Nolan M."/>
            <person name="Ohm R."/>
            <person name="Pangilinan J."/>
            <person name="Park H.-J."/>
            <person name="Ramirez L."/>
            <person name="Alfaro M."/>
            <person name="Sun H."/>
            <person name="Tritt A."/>
            <person name="Yoshinaga Y."/>
            <person name="Zwiers L.-H."/>
            <person name="Turgeon B."/>
            <person name="Goodwin S."/>
            <person name="Spatafora J."/>
            <person name="Crous P."/>
            <person name="Grigoriev I."/>
        </authorList>
    </citation>
    <scope>NUCLEOTIDE SEQUENCE</scope>
    <source>
        <strain evidence="2">CBS 122367</strain>
    </source>
</reference>
<proteinExistence type="predicted"/>
<evidence type="ECO:0000313" key="2">
    <source>
        <dbReference type="EMBL" id="KAF2682158.1"/>
    </source>
</evidence>
<organism evidence="2 3">
    <name type="scientific">Lentithecium fluviatile CBS 122367</name>
    <dbReference type="NCBI Taxonomy" id="1168545"/>
    <lineage>
        <taxon>Eukaryota</taxon>
        <taxon>Fungi</taxon>
        <taxon>Dikarya</taxon>
        <taxon>Ascomycota</taxon>
        <taxon>Pezizomycotina</taxon>
        <taxon>Dothideomycetes</taxon>
        <taxon>Pleosporomycetidae</taxon>
        <taxon>Pleosporales</taxon>
        <taxon>Massarineae</taxon>
        <taxon>Lentitheciaceae</taxon>
        <taxon>Lentithecium</taxon>
    </lineage>
</organism>
<dbReference type="AlphaFoldDB" id="A0A6G1IVL6"/>
<evidence type="ECO:0000256" key="1">
    <source>
        <dbReference type="SAM" id="MobiDB-lite"/>
    </source>
</evidence>
<protein>
    <submittedName>
        <fullName evidence="2">Uncharacterized protein</fullName>
    </submittedName>
</protein>
<dbReference type="Proteomes" id="UP000799291">
    <property type="component" value="Unassembled WGS sequence"/>
</dbReference>
<accession>A0A6G1IVL6</accession>
<evidence type="ECO:0000313" key="3">
    <source>
        <dbReference type="Proteomes" id="UP000799291"/>
    </source>
</evidence>
<dbReference type="EMBL" id="MU005588">
    <property type="protein sequence ID" value="KAF2682158.1"/>
    <property type="molecule type" value="Genomic_DNA"/>
</dbReference>
<feature type="region of interest" description="Disordered" evidence="1">
    <location>
        <begin position="82"/>
        <end position="113"/>
    </location>
</feature>
<name>A0A6G1IVL6_9PLEO</name>
<gene>
    <name evidence="2" type="ORF">K458DRAFT_391190</name>
</gene>